<accession>A0A9P3LWG3</accession>
<feature type="compositionally biased region" description="Low complexity" evidence="5">
    <location>
        <begin position="345"/>
        <end position="359"/>
    </location>
</feature>
<feature type="region of interest" description="Disordered" evidence="5">
    <location>
        <begin position="336"/>
        <end position="370"/>
    </location>
</feature>
<dbReference type="InterPro" id="IPR008271">
    <property type="entry name" value="Ser/Thr_kinase_AS"/>
</dbReference>
<organism evidence="7 8">
    <name type="scientific">Entomortierella parvispora</name>
    <dbReference type="NCBI Taxonomy" id="205924"/>
    <lineage>
        <taxon>Eukaryota</taxon>
        <taxon>Fungi</taxon>
        <taxon>Fungi incertae sedis</taxon>
        <taxon>Mucoromycota</taxon>
        <taxon>Mortierellomycotina</taxon>
        <taxon>Mortierellomycetes</taxon>
        <taxon>Mortierellales</taxon>
        <taxon>Mortierellaceae</taxon>
        <taxon>Entomortierella</taxon>
    </lineage>
</organism>
<dbReference type="GO" id="GO:0005634">
    <property type="term" value="C:nucleus"/>
    <property type="evidence" value="ECO:0007669"/>
    <property type="project" value="TreeGrafter"/>
</dbReference>
<dbReference type="Pfam" id="PF00069">
    <property type="entry name" value="Pkinase"/>
    <property type="match status" value="1"/>
</dbReference>
<dbReference type="PROSITE" id="PS00108">
    <property type="entry name" value="PROTEIN_KINASE_ST"/>
    <property type="match status" value="1"/>
</dbReference>
<name>A0A9P3LWG3_9FUNG</name>
<keyword evidence="4" id="KW-0418">Kinase</keyword>
<dbReference type="PROSITE" id="PS00107">
    <property type="entry name" value="PROTEIN_KINASE_ATP"/>
    <property type="match status" value="1"/>
</dbReference>
<dbReference type="GO" id="GO:0005524">
    <property type="term" value="F:ATP binding"/>
    <property type="evidence" value="ECO:0007669"/>
    <property type="project" value="UniProtKB-UniRule"/>
</dbReference>
<dbReference type="InterPro" id="IPR011009">
    <property type="entry name" value="Kinase-like_dom_sf"/>
</dbReference>
<evidence type="ECO:0000259" key="6">
    <source>
        <dbReference type="PROSITE" id="PS50011"/>
    </source>
</evidence>
<feature type="domain" description="Protein kinase" evidence="6">
    <location>
        <begin position="32"/>
        <end position="329"/>
    </location>
</feature>
<dbReference type="EMBL" id="BQFW01000007">
    <property type="protein sequence ID" value="GJJ73029.1"/>
    <property type="molecule type" value="Genomic_DNA"/>
</dbReference>
<dbReference type="PROSITE" id="PS50011">
    <property type="entry name" value="PROTEIN_KINASE_DOM"/>
    <property type="match status" value="1"/>
</dbReference>
<keyword evidence="1 3" id="KW-0547">Nucleotide-binding</keyword>
<evidence type="ECO:0000256" key="1">
    <source>
        <dbReference type="ARBA" id="ARBA00022741"/>
    </source>
</evidence>
<dbReference type="SUPFAM" id="SSF56112">
    <property type="entry name" value="Protein kinase-like (PK-like)"/>
    <property type="match status" value="1"/>
</dbReference>
<dbReference type="Proteomes" id="UP000827284">
    <property type="component" value="Unassembled WGS sequence"/>
</dbReference>
<evidence type="ECO:0000313" key="8">
    <source>
        <dbReference type="Proteomes" id="UP000827284"/>
    </source>
</evidence>
<keyword evidence="2 3" id="KW-0067">ATP-binding</keyword>
<evidence type="ECO:0000256" key="2">
    <source>
        <dbReference type="ARBA" id="ARBA00022840"/>
    </source>
</evidence>
<proteinExistence type="inferred from homology"/>
<dbReference type="OrthoDB" id="541276at2759"/>
<dbReference type="InterPro" id="IPR017441">
    <property type="entry name" value="Protein_kinase_ATP_BS"/>
</dbReference>
<keyword evidence="4" id="KW-0808">Transferase</keyword>
<comment type="caution">
    <text evidence="7">The sequence shown here is derived from an EMBL/GenBank/DDBJ whole genome shotgun (WGS) entry which is preliminary data.</text>
</comment>
<keyword evidence="4" id="KW-0723">Serine/threonine-protein kinase</keyword>
<evidence type="ECO:0000256" key="4">
    <source>
        <dbReference type="RuleBase" id="RU000304"/>
    </source>
</evidence>
<keyword evidence="8" id="KW-1185">Reference proteome</keyword>
<protein>
    <recommendedName>
        <fullName evidence="6">Protein kinase domain-containing protein</fullName>
    </recommendedName>
</protein>
<dbReference type="Gene3D" id="1.10.510.10">
    <property type="entry name" value="Transferase(Phosphotransferase) domain 1"/>
    <property type="match status" value="1"/>
</dbReference>
<comment type="similarity">
    <text evidence="4">Belongs to the protein kinase superfamily.</text>
</comment>
<feature type="binding site" evidence="3">
    <location>
        <position position="65"/>
    </location>
    <ligand>
        <name>ATP</name>
        <dbReference type="ChEBI" id="CHEBI:30616"/>
    </ligand>
</feature>
<dbReference type="SMART" id="SM00220">
    <property type="entry name" value="S_TKc"/>
    <property type="match status" value="1"/>
</dbReference>
<dbReference type="GO" id="GO:0004674">
    <property type="term" value="F:protein serine/threonine kinase activity"/>
    <property type="evidence" value="ECO:0007669"/>
    <property type="project" value="UniProtKB-KW"/>
</dbReference>
<reference evidence="7" key="1">
    <citation type="submission" date="2021-11" db="EMBL/GenBank/DDBJ databases">
        <authorList>
            <person name="Herlambang A."/>
            <person name="Guo Y."/>
            <person name="Takashima Y."/>
            <person name="Nishizawa T."/>
        </authorList>
    </citation>
    <scope>NUCLEOTIDE SEQUENCE</scope>
    <source>
        <strain evidence="7">E1425</strain>
    </source>
</reference>
<dbReference type="InterPro" id="IPR000719">
    <property type="entry name" value="Prot_kinase_dom"/>
</dbReference>
<evidence type="ECO:0000313" key="7">
    <source>
        <dbReference type="EMBL" id="GJJ73029.1"/>
    </source>
</evidence>
<dbReference type="PANTHER" id="PTHR24345">
    <property type="entry name" value="SERINE/THREONINE-PROTEIN KINASE PLK"/>
    <property type="match status" value="1"/>
</dbReference>
<dbReference type="AlphaFoldDB" id="A0A9P3LWG3"/>
<sequence length="468" mass="50899">MSSFSVESSTGSGALEKIGMVLQDGAKSEISYEILEVLGYGTYGCIYLAKVRSTVSSSTEYRAIKCLSKNGLSKTQLLIQSQEIDIHLSLSSPKNGQHPNIVDMSSVIETKDSLYLVMEYCSGGDLFDAITSQHAAANDSGMGFVSMPGSQSLDVHSDRSVLQAMVQIISALAHSHAHQVFHRDLKPENILMAGDGTLKLADFGLATKDRISSDFGCGSSFYMAPEQQPQVLPGQRSRRPYVPAKSDVWALGIIFLNLRFGRNPWKVSRLDSDATFEAYAHDPRVLDGMFPELTAPALHFLHRVLCVDPSQRADCAEALELIRGLDAIVRRDAEEAMSDCESQTSNSRQLSNASSSIMSSDDEVQSHDGDADSMFHMEGDFYHASRNVPATATWSQLTASDKSWSKLADEDDDDMDFSSPVDFSTAAVSASSSSFSDDSSSLMAQAGFVKLSDLFKSPPRLHSNMVMA</sequence>
<evidence type="ECO:0000256" key="3">
    <source>
        <dbReference type="PROSITE-ProRule" id="PRU10141"/>
    </source>
</evidence>
<evidence type="ECO:0000256" key="5">
    <source>
        <dbReference type="SAM" id="MobiDB-lite"/>
    </source>
</evidence>
<gene>
    <name evidence="7" type="ORF">EMPS_05387</name>
</gene>
<reference evidence="7" key="2">
    <citation type="journal article" date="2022" name="Microbiol. Resour. Announc.">
        <title>Whole-Genome Sequence of Entomortierella parvispora E1425, a Mucoromycotan Fungus Associated with Burkholderiaceae-Related Endosymbiotic Bacteria.</title>
        <authorList>
            <person name="Herlambang A."/>
            <person name="Guo Y."/>
            <person name="Takashima Y."/>
            <person name="Narisawa K."/>
            <person name="Ohta H."/>
            <person name="Nishizawa T."/>
        </authorList>
    </citation>
    <scope>NUCLEOTIDE SEQUENCE</scope>
    <source>
        <strain evidence="7">E1425</strain>
    </source>
</reference>